<dbReference type="InterPro" id="IPR000086">
    <property type="entry name" value="NUDIX_hydrolase_dom"/>
</dbReference>
<dbReference type="SUPFAM" id="SSF55811">
    <property type="entry name" value="Nudix"/>
    <property type="match status" value="1"/>
</dbReference>
<dbReference type="PANTHER" id="PTHR43046:SF2">
    <property type="entry name" value="8-OXO-DGTP DIPHOSPHATASE-RELATED"/>
    <property type="match status" value="1"/>
</dbReference>
<evidence type="ECO:0000259" key="4">
    <source>
        <dbReference type="PROSITE" id="PS51462"/>
    </source>
</evidence>
<dbReference type="OrthoDB" id="9804563at2"/>
<name>A0A2N5M9J9_9BACI</name>
<dbReference type="PROSITE" id="PS00893">
    <property type="entry name" value="NUDIX_BOX"/>
    <property type="match status" value="1"/>
</dbReference>
<comment type="similarity">
    <text evidence="3">Belongs to the Nudix hydrolase family.</text>
</comment>
<evidence type="ECO:0000256" key="1">
    <source>
        <dbReference type="ARBA" id="ARBA00001946"/>
    </source>
</evidence>
<dbReference type="RefSeq" id="WP_101640441.1">
    <property type="nucleotide sequence ID" value="NZ_PGUY01000013.1"/>
</dbReference>
<keyword evidence="2 3" id="KW-0378">Hydrolase</keyword>
<organism evidence="5 6">
    <name type="scientific">Peribacillus deserti</name>
    <dbReference type="NCBI Taxonomy" id="673318"/>
    <lineage>
        <taxon>Bacteria</taxon>
        <taxon>Bacillati</taxon>
        <taxon>Bacillota</taxon>
        <taxon>Bacilli</taxon>
        <taxon>Bacillales</taxon>
        <taxon>Bacillaceae</taxon>
        <taxon>Peribacillus</taxon>
    </lineage>
</organism>
<reference evidence="5 6" key="1">
    <citation type="submission" date="2017-11" db="EMBL/GenBank/DDBJ databases">
        <title>Comparitive Functional Genomics of Dry Heat Resistant strains isolated from the Viking Spacecraft.</title>
        <authorList>
            <person name="Seuylemezian A."/>
            <person name="Cooper K."/>
            <person name="Vaishampayan P."/>
        </authorList>
    </citation>
    <scope>NUCLEOTIDE SEQUENCE [LARGE SCALE GENOMIC DNA]</scope>
    <source>
        <strain evidence="5 6">V1-29</strain>
    </source>
</reference>
<evidence type="ECO:0000313" key="5">
    <source>
        <dbReference type="EMBL" id="PLT31029.1"/>
    </source>
</evidence>
<protein>
    <submittedName>
        <fullName evidence="5">DNA mismatch repair protein MutT</fullName>
    </submittedName>
</protein>
<evidence type="ECO:0000313" key="6">
    <source>
        <dbReference type="Proteomes" id="UP000234748"/>
    </source>
</evidence>
<dbReference type="PRINTS" id="PR00502">
    <property type="entry name" value="NUDIXFAMILY"/>
</dbReference>
<evidence type="ECO:0000256" key="2">
    <source>
        <dbReference type="ARBA" id="ARBA00022801"/>
    </source>
</evidence>
<dbReference type="Proteomes" id="UP000234748">
    <property type="component" value="Unassembled WGS sequence"/>
</dbReference>
<sequence length="142" mass="16146">MEKWFGSAGICVNGEGKILMVLQGRPEEKRVWSIPSGGLEPGETFEECCVREVWEETGYEVEIARPLFIKEGVTFGIDVEVHYYELKLIGGSAIIQDPDELIHEIAWKSADEISDLDLSFPEDRSFLLDFLKGQTYRMVTQL</sequence>
<comment type="cofactor">
    <cofactor evidence="1">
        <name>Mg(2+)</name>
        <dbReference type="ChEBI" id="CHEBI:18420"/>
    </cofactor>
</comment>
<dbReference type="InterPro" id="IPR020476">
    <property type="entry name" value="Nudix_hydrolase"/>
</dbReference>
<proteinExistence type="inferred from homology"/>
<dbReference type="AlphaFoldDB" id="A0A2N5M9J9"/>
<dbReference type="EMBL" id="PGUY01000013">
    <property type="protein sequence ID" value="PLT31029.1"/>
    <property type="molecule type" value="Genomic_DNA"/>
</dbReference>
<dbReference type="PROSITE" id="PS51462">
    <property type="entry name" value="NUDIX"/>
    <property type="match status" value="1"/>
</dbReference>
<dbReference type="Pfam" id="PF00293">
    <property type="entry name" value="NUDIX"/>
    <property type="match status" value="1"/>
</dbReference>
<dbReference type="PANTHER" id="PTHR43046">
    <property type="entry name" value="GDP-MANNOSE MANNOSYL HYDROLASE"/>
    <property type="match status" value="1"/>
</dbReference>
<dbReference type="GO" id="GO:0016787">
    <property type="term" value="F:hydrolase activity"/>
    <property type="evidence" value="ECO:0007669"/>
    <property type="project" value="UniProtKB-KW"/>
</dbReference>
<accession>A0A2N5M9J9</accession>
<evidence type="ECO:0000256" key="3">
    <source>
        <dbReference type="RuleBase" id="RU003476"/>
    </source>
</evidence>
<dbReference type="CDD" id="cd02883">
    <property type="entry name" value="NUDIX_Hydrolase"/>
    <property type="match status" value="1"/>
</dbReference>
<gene>
    <name evidence="5" type="ORF">CUU66_04280</name>
</gene>
<dbReference type="Gene3D" id="3.90.79.10">
    <property type="entry name" value="Nucleoside Triphosphate Pyrophosphohydrolase"/>
    <property type="match status" value="1"/>
</dbReference>
<feature type="domain" description="Nudix hydrolase" evidence="4">
    <location>
        <begin position="3"/>
        <end position="132"/>
    </location>
</feature>
<comment type="caution">
    <text evidence="5">The sequence shown here is derived from an EMBL/GenBank/DDBJ whole genome shotgun (WGS) entry which is preliminary data.</text>
</comment>
<dbReference type="InterPro" id="IPR020084">
    <property type="entry name" value="NUDIX_hydrolase_CS"/>
</dbReference>
<keyword evidence="6" id="KW-1185">Reference proteome</keyword>
<dbReference type="InterPro" id="IPR015797">
    <property type="entry name" value="NUDIX_hydrolase-like_dom_sf"/>
</dbReference>